<reference evidence="2 3" key="1">
    <citation type="submission" date="2021-06" db="EMBL/GenBank/DDBJ databases">
        <title>Whole genome sequences of Flavobacterium sp. KK2020170 and assembly.</title>
        <authorList>
            <person name="Kitahara K."/>
            <person name="Miyoshi S."/>
            <person name="Uesaka K."/>
        </authorList>
    </citation>
    <scope>NUCLEOTIDE SEQUENCE [LARGE SCALE GENOMIC DNA]</scope>
    <source>
        <strain evidence="2 3">KK2020170</strain>
    </source>
</reference>
<evidence type="ECO:0000256" key="1">
    <source>
        <dbReference type="SAM" id="SignalP"/>
    </source>
</evidence>
<dbReference type="RefSeq" id="WP_221258549.1">
    <property type="nucleotide sequence ID" value="NZ_AP024749.1"/>
</dbReference>
<sequence length="174" mass="20129">MKAIILFLLVSFSTIGFSQTTNNNENEDFKIEELPEIVLKKIGEDFSVYLPDRNPDTDVRQLQDYFIAYELGKDFEGYDNYLVIMNNAKGTLTATYNHKGKLIKVVEKYENVRLPSSVIYSVIKKFPDWGIVDDKYMYTQTDGDVLKKHYKVKIKKGRETKRLLVTPNGEILKG</sequence>
<dbReference type="Proteomes" id="UP000825258">
    <property type="component" value="Chromosome"/>
</dbReference>
<evidence type="ECO:0000313" key="3">
    <source>
        <dbReference type="Proteomes" id="UP000825258"/>
    </source>
</evidence>
<keyword evidence="3" id="KW-1185">Reference proteome</keyword>
<keyword evidence="1" id="KW-0732">Signal</keyword>
<dbReference type="SUPFAM" id="SSF160574">
    <property type="entry name" value="BT0923-like"/>
    <property type="match status" value="1"/>
</dbReference>
<dbReference type="Gene3D" id="3.10.450.360">
    <property type="match status" value="1"/>
</dbReference>
<accession>A0ABN6HYK6</accession>
<name>A0ABN6HYK6_9FLAO</name>
<dbReference type="EMBL" id="AP024749">
    <property type="protein sequence ID" value="BCY29473.1"/>
    <property type="molecule type" value="Genomic_DNA"/>
</dbReference>
<protein>
    <recommendedName>
        <fullName evidence="4">Beta-lactamase-inhibitor-like, PepSY-like</fullName>
    </recommendedName>
</protein>
<evidence type="ECO:0000313" key="2">
    <source>
        <dbReference type="EMBL" id="BCY29473.1"/>
    </source>
</evidence>
<proteinExistence type="predicted"/>
<feature type="signal peptide" evidence="1">
    <location>
        <begin position="1"/>
        <end position="18"/>
    </location>
</feature>
<feature type="chain" id="PRO_5045827544" description="Beta-lactamase-inhibitor-like, PepSY-like" evidence="1">
    <location>
        <begin position="19"/>
        <end position="174"/>
    </location>
</feature>
<evidence type="ECO:0008006" key="4">
    <source>
        <dbReference type="Google" id="ProtNLM"/>
    </source>
</evidence>
<gene>
    <name evidence="2" type="ORF">KK2020170_23410</name>
</gene>
<organism evidence="2 3">
    <name type="scientific">Flavobacterium okayamense</name>
    <dbReference type="NCBI Taxonomy" id="2830782"/>
    <lineage>
        <taxon>Bacteria</taxon>
        <taxon>Pseudomonadati</taxon>
        <taxon>Bacteroidota</taxon>
        <taxon>Flavobacteriia</taxon>
        <taxon>Flavobacteriales</taxon>
        <taxon>Flavobacteriaceae</taxon>
        <taxon>Flavobacterium</taxon>
    </lineage>
</organism>